<reference evidence="1 2" key="1">
    <citation type="submission" date="2020-04" db="EMBL/GenBank/DDBJ databases">
        <authorList>
            <person name="Alioto T."/>
            <person name="Alioto T."/>
            <person name="Gomez Garrido J."/>
        </authorList>
    </citation>
    <scope>NUCLEOTIDE SEQUENCE [LARGE SCALE GENOMIC DNA]</scope>
</reference>
<dbReference type="Proteomes" id="UP000494165">
    <property type="component" value="Unassembled WGS sequence"/>
</dbReference>
<name>A0A8S1DQ37_9INSE</name>
<gene>
    <name evidence="1" type="ORF">CLODIP_2_CD01451</name>
</gene>
<sequence>MNQERTIIKRDSTVCASASRRFDIFDVNKQSKIRKIQPNLFVENTQTDEDCIHTPARPQCVAEHLETRKEFACQPTLNNTQSYNNRSTPKHTLPLKMTISRAAKRKLDFAAAPRSEFPGQVEEDSLEEIFNQNPMRLSNPFQLDDLVTKPGNNFASSFENSFKTAESNFFSDAGKSNFYIPHNNFNLDSDCKKFYFTIII</sequence>
<keyword evidence="2" id="KW-1185">Reference proteome</keyword>
<evidence type="ECO:0000313" key="2">
    <source>
        <dbReference type="Proteomes" id="UP000494165"/>
    </source>
</evidence>
<comment type="caution">
    <text evidence="1">The sequence shown here is derived from an EMBL/GenBank/DDBJ whole genome shotgun (WGS) entry which is preliminary data.</text>
</comment>
<dbReference type="EMBL" id="CADEPI010000271">
    <property type="protein sequence ID" value="CAB3382444.1"/>
    <property type="molecule type" value="Genomic_DNA"/>
</dbReference>
<evidence type="ECO:0000313" key="1">
    <source>
        <dbReference type="EMBL" id="CAB3382444.1"/>
    </source>
</evidence>
<proteinExistence type="predicted"/>
<protein>
    <submittedName>
        <fullName evidence="1">Uncharacterized protein</fullName>
    </submittedName>
</protein>
<organism evidence="1 2">
    <name type="scientific">Cloeon dipterum</name>
    <dbReference type="NCBI Taxonomy" id="197152"/>
    <lineage>
        <taxon>Eukaryota</taxon>
        <taxon>Metazoa</taxon>
        <taxon>Ecdysozoa</taxon>
        <taxon>Arthropoda</taxon>
        <taxon>Hexapoda</taxon>
        <taxon>Insecta</taxon>
        <taxon>Pterygota</taxon>
        <taxon>Palaeoptera</taxon>
        <taxon>Ephemeroptera</taxon>
        <taxon>Pisciforma</taxon>
        <taxon>Baetidae</taxon>
        <taxon>Cloeon</taxon>
    </lineage>
</organism>
<dbReference type="AlphaFoldDB" id="A0A8S1DQ37"/>
<accession>A0A8S1DQ37</accession>